<reference evidence="1 2" key="1">
    <citation type="submission" date="2018-03" db="EMBL/GenBank/DDBJ databases">
        <title>Genomic Encyclopedia of Archaeal and Bacterial Type Strains, Phase II (KMG-II): from individual species to whole genera.</title>
        <authorList>
            <person name="Goeker M."/>
        </authorList>
    </citation>
    <scope>NUCLEOTIDE SEQUENCE [LARGE SCALE GENOMIC DNA]</scope>
    <source>
        <strain evidence="1 2">DSM 27267</strain>
    </source>
</reference>
<gene>
    <name evidence="1" type="ORF">CLV93_10429</name>
</gene>
<dbReference type="RefSeq" id="WP_146141991.1">
    <property type="nucleotide sequence ID" value="NZ_BLAU01000001.1"/>
</dbReference>
<dbReference type="EMBL" id="PYGC01000004">
    <property type="protein sequence ID" value="PSK83099.1"/>
    <property type="molecule type" value="Genomic_DNA"/>
</dbReference>
<accession>A0A2P8CDX0</accession>
<evidence type="ECO:0000313" key="2">
    <source>
        <dbReference type="Proteomes" id="UP000240621"/>
    </source>
</evidence>
<dbReference type="OrthoDB" id="9814627at2"/>
<dbReference type="AlphaFoldDB" id="A0A2P8CDX0"/>
<protein>
    <recommendedName>
        <fullName evidence="3">YD repeat-containing protein</fullName>
    </recommendedName>
</protein>
<dbReference type="Proteomes" id="UP000240621">
    <property type="component" value="Unassembled WGS sequence"/>
</dbReference>
<proteinExistence type="predicted"/>
<comment type="caution">
    <text evidence="1">The sequence shown here is derived from an EMBL/GenBank/DDBJ whole genome shotgun (WGS) entry which is preliminary data.</text>
</comment>
<organism evidence="1 2">
    <name type="scientific">Prolixibacter denitrificans</name>
    <dbReference type="NCBI Taxonomy" id="1541063"/>
    <lineage>
        <taxon>Bacteria</taxon>
        <taxon>Pseudomonadati</taxon>
        <taxon>Bacteroidota</taxon>
        <taxon>Bacteroidia</taxon>
        <taxon>Marinilabiliales</taxon>
        <taxon>Prolixibacteraceae</taxon>
        <taxon>Prolixibacter</taxon>
    </lineage>
</organism>
<sequence>MINRLLIIAMLVGIVKFGHSQDIPNFVPPSPESVSLVKFVETPVSHYTGLPQISIPIYTIKEKGLTIPVTVDYHARGIKVEEIASRVGIGWALNFGGNISRQIRGNADEGTYGYLTTDFYSSFFTSSSTRQSVYSTKVTHPEFDLVPDQFYLNANGVSGKFVFDQADGEAVLQKFDDVEINYTLVGSVIESFKVKDSYGNVYYFGKSKNGLRAARDYDATKLITQLQGASPAWSPEWVTEKYNTWHLMEIETPDNGNVEFYYNEEIPLYYRRLYDKVVDGKVKSYFSQVIGHQYQLSEIRFSSGKLVFSPSTTERSDLNEAYALDHIELFDSNNTLVKKFQFTYEYSTSTNTSNILTYLKNIEPQAFKRLFLKQIQEKDNQNNSLPPYSFSYNATVLPNRFSNSQDVWGYYNGANNGEFLTFFNYSTFNIDRTVDEACSGAGMLQKITYPTKGYTQFTYEDNLVRPNPDLNSIVSNAINPMEYTITGLGFLDLAYYDGRAYSKPFTVQNIVGVVDVTGFWVQNPDIMDFYFYIENASNRTRYYLVVGQTTFVNLVPGDYYLKAVPKDSGFDPLNWEHAFNVNLGWMQQSVSQSEFIYAGGKRILKVENKLDDGTVTSKKEYSYVDTVGESSGALFGVPNCYTINKVLSSGGFTVFKPWGAVPGSPLNMGQGNSVGYARVIEYYGDQTTNQGKTEYEFTNVENTGEYFVFPYTIPTDNEWLRGKPLTVSEYRKNSNGTYSIVRKTDYQYLYAGGDEVYGNSVSLFIPFLAGINPIPLADDVPSNWNLLHLKTETMFRLPLAIFAFGVDDYGNIDYSDENNYKIYHLTGGTMDLYHKTVTTYSDNTPELVATTDYSYNYDHHYQLSQTETTNSNGEVIKNTYRYPQDYYYGVQNFNTLIGSNIVGKAIDIRTYNGSRLISGVQNKYNDSGQLTDVYKFESTATDIAFNGGSPYTFSHKINYQYDPDKNLVQVQPENDFITSYLWDATGRYPMAKIEGATYSQISWMNGIVSCTYSSPTLYNSLKNSVPAAHIATYSYKPLVGISTYTNLNGVTTYYEYDGFGRFHLSKDDDSQITNRYNYHYK</sequence>
<name>A0A2P8CDX0_9BACT</name>
<evidence type="ECO:0000313" key="1">
    <source>
        <dbReference type="EMBL" id="PSK83099.1"/>
    </source>
</evidence>
<evidence type="ECO:0008006" key="3">
    <source>
        <dbReference type="Google" id="ProtNLM"/>
    </source>
</evidence>